<dbReference type="EMBL" id="KI913204">
    <property type="protein sequence ID" value="ETV66970.1"/>
    <property type="molecule type" value="Genomic_DNA"/>
</dbReference>
<dbReference type="GeneID" id="20818762"/>
<dbReference type="PANTHER" id="PTHR46586">
    <property type="entry name" value="ANKYRIN REPEAT-CONTAINING PROTEIN"/>
    <property type="match status" value="1"/>
</dbReference>
<dbReference type="RefSeq" id="XP_009843613.1">
    <property type="nucleotide sequence ID" value="XM_009845311.1"/>
</dbReference>
<protein>
    <recommendedName>
        <fullName evidence="2">Ankyrin repeat-containing domain</fullName>
    </recommendedName>
</protein>
<dbReference type="InterPro" id="IPR052050">
    <property type="entry name" value="SecEffector_AnkRepeat"/>
</dbReference>
<proteinExistence type="predicted"/>
<name>W4FHN1_APHAT</name>
<dbReference type="AlphaFoldDB" id="W4FHN1"/>
<dbReference type="InterPro" id="IPR036770">
    <property type="entry name" value="Ankyrin_rpt-contain_sf"/>
</dbReference>
<dbReference type="OrthoDB" id="63342at2759"/>
<gene>
    <name evidence="1" type="ORF">H257_16766</name>
</gene>
<dbReference type="PANTHER" id="PTHR46586:SF3">
    <property type="entry name" value="ANKYRIN REPEAT-CONTAINING PROTEIN"/>
    <property type="match status" value="1"/>
</dbReference>
<evidence type="ECO:0000313" key="1">
    <source>
        <dbReference type="EMBL" id="ETV66970.1"/>
    </source>
</evidence>
<accession>W4FHN1</accession>
<reference evidence="1" key="1">
    <citation type="submission" date="2013-12" db="EMBL/GenBank/DDBJ databases">
        <title>The Genome Sequence of Aphanomyces astaci APO3.</title>
        <authorList>
            <consortium name="The Broad Institute Genomics Platform"/>
            <person name="Russ C."/>
            <person name="Tyler B."/>
            <person name="van West P."/>
            <person name="Dieguez-Uribeondo J."/>
            <person name="Young S.K."/>
            <person name="Zeng Q."/>
            <person name="Gargeya S."/>
            <person name="Fitzgerald M."/>
            <person name="Abouelleil A."/>
            <person name="Alvarado L."/>
            <person name="Chapman S.B."/>
            <person name="Gainer-Dewar J."/>
            <person name="Goldberg J."/>
            <person name="Griggs A."/>
            <person name="Gujja S."/>
            <person name="Hansen M."/>
            <person name="Howarth C."/>
            <person name="Imamovic A."/>
            <person name="Ireland A."/>
            <person name="Larimer J."/>
            <person name="McCowan C."/>
            <person name="Murphy C."/>
            <person name="Pearson M."/>
            <person name="Poon T.W."/>
            <person name="Priest M."/>
            <person name="Roberts A."/>
            <person name="Saif S."/>
            <person name="Shea T."/>
            <person name="Sykes S."/>
            <person name="Wortman J."/>
            <person name="Nusbaum C."/>
            <person name="Birren B."/>
        </authorList>
    </citation>
    <scope>NUCLEOTIDE SEQUENCE [LARGE SCALE GENOMIC DNA]</scope>
    <source>
        <strain evidence="1">APO3</strain>
    </source>
</reference>
<evidence type="ECO:0008006" key="2">
    <source>
        <dbReference type="Google" id="ProtNLM"/>
    </source>
</evidence>
<sequence length="370" mass="40573">MPTSVGSSRRSTSAPVALEVWTCPELTALIFQFQQGVPGSFLPLAQSLHMYRQCPPLLMDSFGVWMSCHTLDDLKRFCRLCLHLVSAPVMDQAAAMGHLPALMLLHTLGVDCSSRAMNLAAKEGHLDVVTFLHAHRSEGATTSAMNWAAEYGHFEVVQFLHRHRTEGCTKGAMTRAAKAGHLNIVEFLHFHRNEGGYRDMLHGAVAAGHVHVVDFLTSYRKEEPCSPLAMDDAARLGHLTMVQYLHSHRFEGCTAQALVGAAANGHAKVVQYLLSNKSHYVLKPALALTSSAAAGQLKIVQKLSPFVDAKACRDAVVAAAKHNHFDILEWFHQERPDVVDKVRRKLYIQGDTSNVSTALARVAASIAQDQ</sequence>
<dbReference type="InterPro" id="IPR002110">
    <property type="entry name" value="Ankyrin_rpt"/>
</dbReference>
<dbReference type="VEuPathDB" id="FungiDB:H257_16766"/>
<dbReference type="SUPFAM" id="SSF48403">
    <property type="entry name" value="Ankyrin repeat"/>
    <property type="match status" value="1"/>
</dbReference>
<organism evidence="1">
    <name type="scientific">Aphanomyces astaci</name>
    <name type="common">Crayfish plague agent</name>
    <dbReference type="NCBI Taxonomy" id="112090"/>
    <lineage>
        <taxon>Eukaryota</taxon>
        <taxon>Sar</taxon>
        <taxon>Stramenopiles</taxon>
        <taxon>Oomycota</taxon>
        <taxon>Saprolegniomycetes</taxon>
        <taxon>Saprolegniales</taxon>
        <taxon>Verrucalvaceae</taxon>
        <taxon>Aphanomyces</taxon>
    </lineage>
</organism>
<dbReference type="STRING" id="112090.W4FHN1"/>
<dbReference type="Pfam" id="PF12796">
    <property type="entry name" value="Ank_2"/>
    <property type="match status" value="2"/>
</dbReference>
<dbReference type="Gene3D" id="1.25.40.20">
    <property type="entry name" value="Ankyrin repeat-containing domain"/>
    <property type="match status" value="2"/>
</dbReference>